<proteinExistence type="predicted"/>
<accession>A0A1F6GM77</accession>
<evidence type="ECO:0000313" key="6">
    <source>
        <dbReference type="EMBL" id="OGG99224.1"/>
    </source>
</evidence>
<name>A0A1F6GM77_9PROT</name>
<evidence type="ECO:0000313" key="7">
    <source>
        <dbReference type="Proteomes" id="UP000177583"/>
    </source>
</evidence>
<evidence type="ECO:0000256" key="4">
    <source>
        <dbReference type="SAM" id="MobiDB-lite"/>
    </source>
</evidence>
<dbReference type="PANTHER" id="PTHR44591">
    <property type="entry name" value="STRESS RESPONSE REGULATOR PROTEIN 1"/>
    <property type="match status" value="1"/>
</dbReference>
<dbReference type="AlphaFoldDB" id="A0A1F6GM77"/>
<feature type="region of interest" description="Disordered" evidence="4">
    <location>
        <begin position="423"/>
        <end position="451"/>
    </location>
</feature>
<keyword evidence="3" id="KW-0175">Coiled coil</keyword>
<dbReference type="InterPro" id="IPR001789">
    <property type="entry name" value="Sig_transdc_resp-reg_receiver"/>
</dbReference>
<dbReference type="CDD" id="cd17569">
    <property type="entry name" value="REC_HupR-like"/>
    <property type="match status" value="1"/>
</dbReference>
<dbReference type="EMBL" id="MFNF01000060">
    <property type="protein sequence ID" value="OGG99224.1"/>
    <property type="molecule type" value="Genomic_DNA"/>
</dbReference>
<dbReference type="PROSITE" id="PS50110">
    <property type="entry name" value="RESPONSE_REGULATORY"/>
    <property type="match status" value="2"/>
</dbReference>
<dbReference type="SMART" id="SM00448">
    <property type="entry name" value="REC"/>
    <property type="match status" value="2"/>
</dbReference>
<evidence type="ECO:0000256" key="1">
    <source>
        <dbReference type="ARBA" id="ARBA00022553"/>
    </source>
</evidence>
<evidence type="ECO:0000256" key="3">
    <source>
        <dbReference type="SAM" id="Coils"/>
    </source>
</evidence>
<feature type="domain" description="Response regulatory" evidence="5">
    <location>
        <begin position="194"/>
        <end position="314"/>
    </location>
</feature>
<feature type="coiled-coil region" evidence="3">
    <location>
        <begin position="136"/>
        <end position="171"/>
    </location>
</feature>
<dbReference type="InterPro" id="IPR011006">
    <property type="entry name" value="CheY-like_superfamily"/>
</dbReference>
<dbReference type="Gene3D" id="3.40.50.2300">
    <property type="match status" value="3"/>
</dbReference>
<reference evidence="6 7" key="1">
    <citation type="journal article" date="2016" name="Nat. Commun.">
        <title>Thousands of microbial genomes shed light on interconnected biogeochemical processes in an aquifer system.</title>
        <authorList>
            <person name="Anantharaman K."/>
            <person name="Brown C.T."/>
            <person name="Hug L.A."/>
            <person name="Sharon I."/>
            <person name="Castelle C.J."/>
            <person name="Probst A.J."/>
            <person name="Thomas B.C."/>
            <person name="Singh A."/>
            <person name="Wilkins M.J."/>
            <person name="Karaoz U."/>
            <person name="Brodie E.L."/>
            <person name="Williams K.H."/>
            <person name="Hubbard S.S."/>
            <person name="Banfield J.F."/>
        </authorList>
    </citation>
    <scope>NUCLEOTIDE SEQUENCE [LARGE SCALE GENOMIC DNA]</scope>
</reference>
<dbReference type="InterPro" id="IPR050595">
    <property type="entry name" value="Bact_response_regulator"/>
</dbReference>
<evidence type="ECO:0000259" key="5">
    <source>
        <dbReference type="PROSITE" id="PS50110"/>
    </source>
</evidence>
<dbReference type="SUPFAM" id="SSF52172">
    <property type="entry name" value="CheY-like"/>
    <property type="match status" value="3"/>
</dbReference>
<feature type="domain" description="Response regulatory" evidence="5">
    <location>
        <begin position="16"/>
        <end position="131"/>
    </location>
</feature>
<dbReference type="Pfam" id="PF00072">
    <property type="entry name" value="Response_reg"/>
    <property type="match status" value="2"/>
</dbReference>
<feature type="modified residue" description="4-aspartylphosphate" evidence="2">
    <location>
        <position position="65"/>
    </location>
</feature>
<keyword evidence="1 2" id="KW-0597">Phosphoprotein</keyword>
<sequence length="470" mass="52848">MELLQQIRQELAKNLKVMVVDDESQILSALRREFHSQPFELKTYSDPEEALVVLGKEEFAVIISDNLMPKMLGLEFLARAKAINGLARRILLTGKTEQQEAIKAFNQGVIHRFLDKPWNHEELLAILAEDLESFLLLKLEDRLDQIKNNTLKKRNEDLEKTRRDLADTQTELVLEKTQHAEKPLSLPANLQNFTYLIIDKNKTVAESLAATLKRAGASLVEVVDNGMAGLTKLTDGQQTFDVVLSEWDLEKISGLTLLRTIRERQDLVVQPYFLFVTSLINRESVEYAHNAKADGYLLKPFSLERLVQQLEELNRSGSRPARRYSVNSLKKLTVLVVNKDATKRLFLQKCLGEVEVKKYLLADSGTKALKLLVRENVDVILYDSGLKDPEWANLTQKLQNIGCRSDQPIVVTAYSEPEAPVRPVNPAAGAVPGGPEEAPVGPPKPGFFLPPSFSQEDFNRVLLAALESMS</sequence>
<organism evidence="6 7">
    <name type="scientific">Candidatus Lambdaproteobacteria bacterium RIFOXYD2_FULL_56_26</name>
    <dbReference type="NCBI Taxonomy" id="1817773"/>
    <lineage>
        <taxon>Bacteria</taxon>
        <taxon>Pseudomonadati</taxon>
        <taxon>Pseudomonadota</taxon>
        <taxon>Candidatus Lambdaproteobacteria</taxon>
    </lineage>
</organism>
<gene>
    <name evidence="6" type="ORF">A2557_10175</name>
</gene>
<protein>
    <recommendedName>
        <fullName evidence="5">Response regulatory domain-containing protein</fullName>
    </recommendedName>
</protein>
<dbReference type="Proteomes" id="UP000177583">
    <property type="component" value="Unassembled WGS sequence"/>
</dbReference>
<dbReference type="GO" id="GO:0000160">
    <property type="term" value="P:phosphorelay signal transduction system"/>
    <property type="evidence" value="ECO:0007669"/>
    <property type="project" value="InterPro"/>
</dbReference>
<feature type="compositionally biased region" description="Low complexity" evidence="4">
    <location>
        <begin position="423"/>
        <end position="439"/>
    </location>
</feature>
<comment type="caution">
    <text evidence="6">The sequence shown here is derived from an EMBL/GenBank/DDBJ whole genome shotgun (WGS) entry which is preliminary data.</text>
</comment>
<comment type="caution">
    <text evidence="2">Lacks conserved residue(s) required for the propagation of feature annotation.</text>
</comment>
<dbReference type="PANTHER" id="PTHR44591:SF19">
    <property type="entry name" value="TWO-COMPONENT RESPONSE REGULATOR-RELATED"/>
    <property type="match status" value="1"/>
</dbReference>
<evidence type="ECO:0000256" key="2">
    <source>
        <dbReference type="PROSITE-ProRule" id="PRU00169"/>
    </source>
</evidence>